<protein>
    <submittedName>
        <fullName evidence="2">Uncharacterized protein</fullName>
    </submittedName>
</protein>
<dbReference type="STRING" id="1249627.D779_4198"/>
<name>W9W230_9GAMM</name>
<accession>W9W230</accession>
<reference evidence="2 3" key="1">
    <citation type="submission" date="2012-11" db="EMBL/GenBank/DDBJ databases">
        <title>Genome assembly of Thiorhodococcus sp. AK35.</title>
        <authorList>
            <person name="Nupur N."/>
            <person name="Khatri I."/>
            <person name="Subramanian S."/>
            <person name="Pinnaka A."/>
        </authorList>
    </citation>
    <scope>NUCLEOTIDE SEQUENCE [LARGE SCALE GENOMIC DNA]</scope>
    <source>
        <strain evidence="2 3">AK35</strain>
    </source>
</reference>
<evidence type="ECO:0000313" key="2">
    <source>
        <dbReference type="EMBL" id="EXJ16645.1"/>
    </source>
</evidence>
<evidence type="ECO:0000313" key="3">
    <source>
        <dbReference type="Proteomes" id="UP000019460"/>
    </source>
</evidence>
<sequence length="41" mass="4342">MHHESGSKIYSGAERPGGVIADVDGGVPRLRKNLGPRIRGT</sequence>
<evidence type="ECO:0000256" key="1">
    <source>
        <dbReference type="SAM" id="MobiDB-lite"/>
    </source>
</evidence>
<keyword evidence="3" id="KW-1185">Reference proteome</keyword>
<comment type="caution">
    <text evidence="2">The sequence shown here is derived from an EMBL/GenBank/DDBJ whole genome shotgun (WGS) entry which is preliminary data.</text>
</comment>
<dbReference type="AlphaFoldDB" id="W9W230"/>
<dbReference type="EMBL" id="AONC01000009">
    <property type="protein sequence ID" value="EXJ16645.1"/>
    <property type="molecule type" value="Genomic_DNA"/>
</dbReference>
<feature type="compositionally biased region" description="Basic residues" evidence="1">
    <location>
        <begin position="29"/>
        <end position="41"/>
    </location>
</feature>
<gene>
    <name evidence="2" type="ORF">D779_4198</name>
</gene>
<feature type="region of interest" description="Disordered" evidence="1">
    <location>
        <begin position="1"/>
        <end position="41"/>
    </location>
</feature>
<organism evidence="2 3">
    <name type="scientific">Imhoffiella purpurea</name>
    <dbReference type="NCBI Taxonomy" id="1249627"/>
    <lineage>
        <taxon>Bacteria</taxon>
        <taxon>Pseudomonadati</taxon>
        <taxon>Pseudomonadota</taxon>
        <taxon>Gammaproteobacteria</taxon>
        <taxon>Chromatiales</taxon>
        <taxon>Chromatiaceae</taxon>
        <taxon>Imhoffiella</taxon>
    </lineage>
</organism>
<proteinExistence type="predicted"/>
<dbReference type="Proteomes" id="UP000019460">
    <property type="component" value="Unassembled WGS sequence"/>
</dbReference>